<proteinExistence type="predicted"/>
<organism evidence="1 2">
    <name type="scientific">Brenthis ino</name>
    <name type="common">lesser marbled fritillary</name>
    <dbReference type="NCBI Taxonomy" id="405034"/>
    <lineage>
        <taxon>Eukaryota</taxon>
        <taxon>Metazoa</taxon>
        <taxon>Ecdysozoa</taxon>
        <taxon>Arthropoda</taxon>
        <taxon>Hexapoda</taxon>
        <taxon>Insecta</taxon>
        <taxon>Pterygota</taxon>
        <taxon>Neoptera</taxon>
        <taxon>Endopterygota</taxon>
        <taxon>Lepidoptera</taxon>
        <taxon>Glossata</taxon>
        <taxon>Ditrysia</taxon>
        <taxon>Papilionoidea</taxon>
        <taxon>Nymphalidae</taxon>
        <taxon>Heliconiinae</taxon>
        <taxon>Argynnini</taxon>
        <taxon>Brenthis</taxon>
    </lineage>
</organism>
<evidence type="ECO:0000313" key="1">
    <source>
        <dbReference type="EMBL" id="CAH0717101.1"/>
    </source>
</evidence>
<accession>A0A8J9Y719</accession>
<gene>
    <name evidence="1" type="ORF">BINO364_LOCUS3743</name>
</gene>
<feature type="non-terminal residue" evidence="1">
    <location>
        <position position="120"/>
    </location>
</feature>
<sequence length="120" mass="13539">MECRIFPSRAARIIFASLHAPNIIMHSLNTYGRAFGSPYLYPKSGNAELFPQLTDEDLGLIRCPALLDDGLLEKRYKNCMIEFLHTSTFSQNVLAVQLKKHYYDAMRTGVPNVDVLISSS</sequence>
<reference evidence="1" key="1">
    <citation type="submission" date="2021-12" db="EMBL/GenBank/DDBJ databases">
        <authorList>
            <person name="Martin H S."/>
        </authorList>
    </citation>
    <scope>NUCLEOTIDE SEQUENCE</scope>
</reference>
<name>A0A8J9Y719_9NEOP</name>
<keyword evidence="2" id="KW-1185">Reference proteome</keyword>
<dbReference type="Proteomes" id="UP000838878">
    <property type="component" value="Chromosome 11"/>
</dbReference>
<dbReference type="AlphaFoldDB" id="A0A8J9Y719"/>
<evidence type="ECO:0000313" key="2">
    <source>
        <dbReference type="Proteomes" id="UP000838878"/>
    </source>
</evidence>
<dbReference type="OrthoDB" id="7442358at2759"/>
<protein>
    <submittedName>
        <fullName evidence="1">Uncharacterized protein</fullName>
    </submittedName>
</protein>
<dbReference type="EMBL" id="OV170231">
    <property type="protein sequence ID" value="CAH0717101.1"/>
    <property type="molecule type" value="Genomic_DNA"/>
</dbReference>